<reference evidence="5 6" key="1">
    <citation type="submission" date="2016-09" db="EMBL/GenBank/DDBJ databases">
        <title>Genomic analysis reveals versatility of anaerobic energy metabolism of Geosporobacter ferrireducens IRF9 of phylum Firmicutes.</title>
        <authorList>
            <person name="Kim S.-J."/>
        </authorList>
    </citation>
    <scope>NUCLEOTIDE SEQUENCE [LARGE SCALE GENOMIC DNA]</scope>
    <source>
        <strain evidence="5 6">IRF9</strain>
    </source>
</reference>
<dbReference type="GO" id="GO:0004792">
    <property type="term" value="F:thiosulfate-cyanide sulfurtransferase activity"/>
    <property type="evidence" value="ECO:0007669"/>
    <property type="project" value="UniProtKB-EC"/>
</dbReference>
<dbReference type="InterPro" id="IPR051126">
    <property type="entry name" value="Thiosulfate_sulfurtransferase"/>
</dbReference>
<evidence type="ECO:0000256" key="3">
    <source>
        <dbReference type="ARBA" id="ARBA00047549"/>
    </source>
</evidence>
<proteinExistence type="predicted"/>
<dbReference type="Pfam" id="PF00581">
    <property type="entry name" value="Rhodanese"/>
    <property type="match status" value="2"/>
</dbReference>
<keyword evidence="6" id="KW-1185">Reference proteome</keyword>
<organism evidence="5 6">
    <name type="scientific">Geosporobacter ferrireducens</name>
    <dbReference type="NCBI Taxonomy" id="1424294"/>
    <lineage>
        <taxon>Bacteria</taxon>
        <taxon>Bacillati</taxon>
        <taxon>Bacillota</taxon>
        <taxon>Clostridia</taxon>
        <taxon>Peptostreptococcales</taxon>
        <taxon>Thermotaleaceae</taxon>
        <taxon>Geosporobacter</taxon>
    </lineage>
</organism>
<feature type="domain" description="Rhodanese" evidence="4">
    <location>
        <begin position="46"/>
        <end position="153"/>
    </location>
</feature>
<dbReference type="PROSITE" id="PS50206">
    <property type="entry name" value="RHODANESE_3"/>
    <property type="match status" value="2"/>
</dbReference>
<dbReference type="CDD" id="cd01448">
    <property type="entry name" value="TST_Repeat_1"/>
    <property type="match status" value="1"/>
</dbReference>
<dbReference type="CDD" id="cd01449">
    <property type="entry name" value="TST_Repeat_2"/>
    <property type="match status" value="1"/>
</dbReference>
<dbReference type="PANTHER" id="PTHR43855:SF1">
    <property type="entry name" value="THIOSULFATE SULFURTRANSFERASE"/>
    <property type="match status" value="1"/>
</dbReference>
<dbReference type="PANTHER" id="PTHR43855">
    <property type="entry name" value="THIOSULFATE SULFURTRANSFERASE"/>
    <property type="match status" value="1"/>
</dbReference>
<accession>A0A1D8GES8</accession>
<dbReference type="SUPFAM" id="SSF52821">
    <property type="entry name" value="Rhodanese/Cell cycle control phosphatase"/>
    <property type="match status" value="2"/>
</dbReference>
<sequence length="304" mass="33606">MKRMVRSIFIILIATLMLLTIGCTSTKVEGSGQNIIEAGNVSALLNENHAVLVDMQSAEEYATAHIKGAVNIKREDITINVPVSNMLVSKTKIEDLLGKSGIGNDTTVIIYDNTNNMDAARLWWTLKVYGHENVKVVSGGYKALKNAGLEVTSDVPGIMETTYAAKDKNTDMIATIEDVKAQVNDPSKDVVLLDTRTEEEFNEGTIPGSILLDYIQNNYKDGTYKSIENIKIQYIEKGITPEKTTILYCKTSIRGAQTYLALYNAGYRNLKLYDGAWVEWSANPSLPVQRPEGLKVESNQQDNS</sequence>
<dbReference type="EMBL" id="CP017269">
    <property type="protein sequence ID" value="AOT69414.1"/>
    <property type="molecule type" value="Genomic_DNA"/>
</dbReference>
<evidence type="ECO:0000256" key="1">
    <source>
        <dbReference type="ARBA" id="ARBA00012245"/>
    </source>
</evidence>
<dbReference type="Gene3D" id="3.40.250.10">
    <property type="entry name" value="Rhodanese-like domain"/>
    <property type="match status" value="2"/>
</dbReference>
<protein>
    <recommendedName>
        <fullName evidence="1">thiosulfate sulfurtransferase</fullName>
        <ecNumber evidence="1">2.8.1.1</ecNumber>
    </recommendedName>
</protein>
<evidence type="ECO:0000313" key="5">
    <source>
        <dbReference type="EMBL" id="AOT69414.1"/>
    </source>
</evidence>
<name>A0A1D8GES8_9FIRM</name>
<keyword evidence="2" id="KW-0677">Repeat</keyword>
<dbReference type="AlphaFoldDB" id="A0A1D8GES8"/>
<evidence type="ECO:0000313" key="6">
    <source>
        <dbReference type="Proteomes" id="UP000095743"/>
    </source>
</evidence>
<dbReference type="SMART" id="SM00450">
    <property type="entry name" value="RHOD"/>
    <property type="match status" value="2"/>
</dbReference>
<dbReference type="STRING" id="1424294.Gferi_07400"/>
<dbReference type="PROSITE" id="PS51257">
    <property type="entry name" value="PROKAR_LIPOPROTEIN"/>
    <property type="match status" value="1"/>
</dbReference>
<dbReference type="OrthoDB" id="9770030at2"/>
<dbReference type="EC" id="2.8.1.1" evidence="1"/>
<dbReference type="InterPro" id="IPR001763">
    <property type="entry name" value="Rhodanese-like_dom"/>
</dbReference>
<dbReference type="KEGG" id="gfe:Gferi_07400"/>
<gene>
    <name evidence="5" type="ORF">Gferi_07400</name>
</gene>
<feature type="domain" description="Rhodanese" evidence="4">
    <location>
        <begin position="186"/>
        <end position="289"/>
    </location>
</feature>
<evidence type="ECO:0000259" key="4">
    <source>
        <dbReference type="PROSITE" id="PS50206"/>
    </source>
</evidence>
<dbReference type="Proteomes" id="UP000095743">
    <property type="component" value="Chromosome"/>
</dbReference>
<evidence type="ECO:0000256" key="2">
    <source>
        <dbReference type="ARBA" id="ARBA00022737"/>
    </source>
</evidence>
<comment type="catalytic activity">
    <reaction evidence="3">
        <text>thiosulfate + hydrogen cyanide = thiocyanate + sulfite + 2 H(+)</text>
        <dbReference type="Rhea" id="RHEA:16881"/>
        <dbReference type="ChEBI" id="CHEBI:15378"/>
        <dbReference type="ChEBI" id="CHEBI:17359"/>
        <dbReference type="ChEBI" id="CHEBI:18022"/>
        <dbReference type="ChEBI" id="CHEBI:18407"/>
        <dbReference type="ChEBI" id="CHEBI:33542"/>
        <dbReference type="EC" id="2.8.1.1"/>
    </reaction>
</comment>
<dbReference type="RefSeq" id="WP_069975048.1">
    <property type="nucleotide sequence ID" value="NZ_CP017269.1"/>
</dbReference>
<dbReference type="InterPro" id="IPR036873">
    <property type="entry name" value="Rhodanese-like_dom_sf"/>
</dbReference>